<gene>
    <name evidence="1" type="ORF">EBH_0033520</name>
</gene>
<reference evidence="1" key="2">
    <citation type="submission" date="2013-10" db="EMBL/GenBank/DDBJ databases">
        <authorList>
            <person name="Aslett M."/>
        </authorList>
    </citation>
    <scope>NUCLEOTIDE SEQUENCE [LARGE SCALE GENOMIC DNA]</scope>
    <source>
        <strain evidence="1">Houghton</strain>
    </source>
</reference>
<evidence type="ECO:0000313" key="1">
    <source>
        <dbReference type="EMBL" id="CDJ50413.1"/>
    </source>
</evidence>
<keyword evidence="2" id="KW-1185">Reference proteome</keyword>
<name>U6LME1_9EIME</name>
<evidence type="ECO:0000313" key="2">
    <source>
        <dbReference type="Proteomes" id="UP000030750"/>
    </source>
</evidence>
<protein>
    <submittedName>
        <fullName evidence="1">Uncharacterized protein</fullName>
    </submittedName>
</protein>
<dbReference type="EMBL" id="HG712215">
    <property type="protein sequence ID" value="CDJ50413.1"/>
    <property type="molecule type" value="Genomic_DNA"/>
</dbReference>
<organism evidence="1 2">
    <name type="scientific">Eimeria brunetti</name>
    <dbReference type="NCBI Taxonomy" id="51314"/>
    <lineage>
        <taxon>Eukaryota</taxon>
        <taxon>Sar</taxon>
        <taxon>Alveolata</taxon>
        <taxon>Apicomplexa</taxon>
        <taxon>Conoidasida</taxon>
        <taxon>Coccidia</taxon>
        <taxon>Eucoccidiorida</taxon>
        <taxon>Eimeriorina</taxon>
        <taxon>Eimeriidae</taxon>
        <taxon>Eimeria</taxon>
    </lineage>
</organism>
<proteinExistence type="predicted"/>
<reference evidence="1" key="1">
    <citation type="submission" date="2013-10" db="EMBL/GenBank/DDBJ databases">
        <title>Genomic analysis of the causative agents of coccidiosis in chickens.</title>
        <authorList>
            <person name="Reid A.J."/>
            <person name="Blake D."/>
            <person name="Billington K."/>
            <person name="Browne H."/>
            <person name="Dunn M."/>
            <person name="Hung S."/>
            <person name="Kawahara F."/>
            <person name="Miranda-Saavedra D."/>
            <person name="Mourier T."/>
            <person name="Nagra H."/>
            <person name="Otto T.D."/>
            <person name="Rawlings N."/>
            <person name="Sanchez A."/>
            <person name="Sanders M."/>
            <person name="Subramaniam C."/>
            <person name="Tay Y."/>
            <person name="Dear P."/>
            <person name="Doerig C."/>
            <person name="Gruber A."/>
            <person name="Parkinson J."/>
            <person name="Shirley M."/>
            <person name="Wan K.L."/>
            <person name="Berriman M."/>
            <person name="Tomley F."/>
            <person name="Pain A."/>
        </authorList>
    </citation>
    <scope>NUCLEOTIDE SEQUENCE [LARGE SCALE GENOMIC DNA]</scope>
    <source>
        <strain evidence="1">Houghton</strain>
    </source>
</reference>
<dbReference type="OrthoDB" id="8892477at2759"/>
<dbReference type="Proteomes" id="UP000030750">
    <property type="component" value="Unassembled WGS sequence"/>
</dbReference>
<dbReference type="AlphaFoldDB" id="U6LME1"/>
<dbReference type="VEuPathDB" id="ToxoDB:EBH_0033520"/>
<accession>U6LME1</accession>
<sequence>MTMLFQRLCDRAQSHIQKAKWQQELYADSKRRAVECLIGAMYGLAANIYRLSTTSLSLSLAAGAPLKWWNASALPPTV</sequence>